<dbReference type="OrthoDB" id="8011529at2"/>
<protein>
    <submittedName>
        <fullName evidence="2">Uncharacterized protein</fullName>
    </submittedName>
</protein>
<evidence type="ECO:0000313" key="3">
    <source>
        <dbReference type="Proteomes" id="UP000410984"/>
    </source>
</evidence>
<sequence length="414" mass="44656">MAADFHDWDKSDAWQTDHPVIRAFGRLRTTVALGKLAGIASLPARLSPRQRGVLLAALERLYAGGVRPSLAEDTRRGLGAMASTGEVTSRGVGWRQLAPTLGLGAGAFDPDRAAEEGRHHLVAQLLAMSPRYWADPVQAILFTALQYGLEVALRRGRCKPEPLKTEAVLHYIQSAVEHRVIPAMDEAGAGLPETYTLDLGTASMLEGRDLLAADLAVVAGVHVLGRPMYRIVLFQAKNATATGLTDVGRNEGRQLDTFLSTGMGWYLFYPAWARKGAFITTVMPATEVFHDVWAHGQAPAFGQVDAYGGERSPGWDFASFVSIAMSSGRDLSLGRLFPDAETAAEALSDDRRQPLAADIIAIDRTGRLALRDFIDATASLGYGDGRVSSFPSRRHAAHRRDEAGSPGDPFAPGW</sequence>
<evidence type="ECO:0000256" key="1">
    <source>
        <dbReference type="SAM" id="MobiDB-lite"/>
    </source>
</evidence>
<evidence type="ECO:0000313" key="2">
    <source>
        <dbReference type="EMBL" id="VUD73517.1"/>
    </source>
</evidence>
<gene>
    <name evidence="2" type="ORF">MET9862_04134</name>
</gene>
<dbReference type="Proteomes" id="UP000410984">
    <property type="component" value="Unassembled WGS sequence"/>
</dbReference>
<keyword evidence="3" id="KW-1185">Reference proteome</keyword>
<dbReference type="EMBL" id="CABFPH010000074">
    <property type="protein sequence ID" value="VUD73517.1"/>
    <property type="molecule type" value="Genomic_DNA"/>
</dbReference>
<reference evidence="2 3" key="1">
    <citation type="submission" date="2019-06" db="EMBL/GenBank/DDBJ databases">
        <authorList>
            <person name="Rodrigo-Torres L."/>
            <person name="Arahal R. D."/>
            <person name="Lucena T."/>
        </authorList>
    </citation>
    <scope>NUCLEOTIDE SEQUENCE [LARGE SCALE GENOMIC DNA]</scope>
    <source>
        <strain evidence="2 3">SB0023/3</strain>
    </source>
</reference>
<feature type="region of interest" description="Disordered" evidence="1">
    <location>
        <begin position="392"/>
        <end position="414"/>
    </location>
</feature>
<organism evidence="2 3">
    <name type="scientific">Methylobacterium symbioticum</name>
    <dbReference type="NCBI Taxonomy" id="2584084"/>
    <lineage>
        <taxon>Bacteria</taxon>
        <taxon>Pseudomonadati</taxon>
        <taxon>Pseudomonadota</taxon>
        <taxon>Alphaproteobacteria</taxon>
        <taxon>Hyphomicrobiales</taxon>
        <taxon>Methylobacteriaceae</taxon>
        <taxon>Methylobacterium</taxon>
    </lineage>
</organism>
<accession>A0A509EGL4</accession>
<dbReference type="RefSeq" id="WP_066922165.1">
    <property type="nucleotide sequence ID" value="NZ_CABFPH010000074.1"/>
</dbReference>
<name>A0A509EGL4_9HYPH</name>
<proteinExistence type="predicted"/>
<dbReference type="AlphaFoldDB" id="A0A509EGL4"/>